<feature type="transmembrane region" description="Helical" evidence="2">
    <location>
        <begin position="29"/>
        <end position="50"/>
    </location>
</feature>
<accession>A0A482XJZ9</accession>
<protein>
    <submittedName>
        <fullName evidence="3">Uncharacterized protein</fullName>
    </submittedName>
</protein>
<dbReference type="InParanoid" id="A0A482XJZ9"/>
<keyword evidence="2" id="KW-0472">Membrane</keyword>
<evidence type="ECO:0000256" key="1">
    <source>
        <dbReference type="SAM" id="MobiDB-lite"/>
    </source>
</evidence>
<evidence type="ECO:0000313" key="3">
    <source>
        <dbReference type="EMBL" id="RZF46236.1"/>
    </source>
</evidence>
<proteinExistence type="predicted"/>
<sequence length="102" mass="11195">MQDLIRQQQQQLPPSSTPREKTQGKHETLMVMVVVVVVVAAAAAAAGGSVRALIRFGYSEYTLITEFDLVIQRTVAISEITIAIATAVAMWMRQLLLDEPVI</sequence>
<evidence type="ECO:0000313" key="4">
    <source>
        <dbReference type="Proteomes" id="UP000291343"/>
    </source>
</evidence>
<keyword evidence="4" id="KW-1185">Reference proteome</keyword>
<dbReference type="EMBL" id="QKKF02006848">
    <property type="protein sequence ID" value="RZF46236.1"/>
    <property type="molecule type" value="Genomic_DNA"/>
</dbReference>
<reference evidence="3 4" key="1">
    <citation type="journal article" date="2017" name="Gigascience">
        <title>Genome sequence of the small brown planthopper, Laodelphax striatellus.</title>
        <authorList>
            <person name="Zhu J."/>
            <person name="Jiang F."/>
            <person name="Wang X."/>
            <person name="Yang P."/>
            <person name="Bao Y."/>
            <person name="Zhao W."/>
            <person name="Wang W."/>
            <person name="Lu H."/>
            <person name="Wang Q."/>
            <person name="Cui N."/>
            <person name="Li J."/>
            <person name="Chen X."/>
            <person name="Luo L."/>
            <person name="Yu J."/>
            <person name="Kang L."/>
            <person name="Cui F."/>
        </authorList>
    </citation>
    <scope>NUCLEOTIDE SEQUENCE [LARGE SCALE GENOMIC DNA]</scope>
    <source>
        <strain evidence="3">Lst14</strain>
    </source>
</reference>
<feature type="transmembrane region" description="Helical" evidence="2">
    <location>
        <begin position="70"/>
        <end position="92"/>
    </location>
</feature>
<dbReference type="AlphaFoldDB" id="A0A482XJZ9"/>
<dbReference type="Proteomes" id="UP000291343">
    <property type="component" value="Unassembled WGS sequence"/>
</dbReference>
<keyword evidence="2" id="KW-1133">Transmembrane helix</keyword>
<gene>
    <name evidence="3" type="ORF">LSTR_LSTR010898</name>
</gene>
<evidence type="ECO:0000256" key="2">
    <source>
        <dbReference type="SAM" id="Phobius"/>
    </source>
</evidence>
<name>A0A482XJZ9_LAOST</name>
<keyword evidence="2" id="KW-0812">Transmembrane</keyword>
<feature type="region of interest" description="Disordered" evidence="1">
    <location>
        <begin position="1"/>
        <end position="24"/>
    </location>
</feature>
<organism evidence="3 4">
    <name type="scientific">Laodelphax striatellus</name>
    <name type="common">Small brown planthopper</name>
    <name type="synonym">Delphax striatella</name>
    <dbReference type="NCBI Taxonomy" id="195883"/>
    <lineage>
        <taxon>Eukaryota</taxon>
        <taxon>Metazoa</taxon>
        <taxon>Ecdysozoa</taxon>
        <taxon>Arthropoda</taxon>
        <taxon>Hexapoda</taxon>
        <taxon>Insecta</taxon>
        <taxon>Pterygota</taxon>
        <taxon>Neoptera</taxon>
        <taxon>Paraneoptera</taxon>
        <taxon>Hemiptera</taxon>
        <taxon>Auchenorrhyncha</taxon>
        <taxon>Fulgoroidea</taxon>
        <taxon>Delphacidae</taxon>
        <taxon>Criomorphinae</taxon>
        <taxon>Laodelphax</taxon>
    </lineage>
</organism>
<comment type="caution">
    <text evidence="3">The sequence shown here is derived from an EMBL/GenBank/DDBJ whole genome shotgun (WGS) entry which is preliminary data.</text>
</comment>